<keyword evidence="3" id="KW-1185">Reference proteome</keyword>
<dbReference type="PROSITE" id="PS51725">
    <property type="entry name" value="ABM"/>
    <property type="match status" value="1"/>
</dbReference>
<evidence type="ECO:0000313" key="2">
    <source>
        <dbReference type="EMBL" id="EWT04739.1"/>
    </source>
</evidence>
<dbReference type="RefSeq" id="WP_034719665.1">
    <property type="nucleotide sequence ID" value="NZ_AWQS01000194.1"/>
</dbReference>
<dbReference type="Proteomes" id="UP000019494">
    <property type="component" value="Unassembled WGS sequence"/>
</dbReference>
<sequence length="111" mass="12381">MAIVKINAIAVPPEHAEELERRFRMRAGVVEESPGFLGFQLLRPVKGEDRYFVVTQWEDEESYAGWRDGAARATHKGEHGPSVLATADLLEFDVLLDVRPGGENAPRLNPL</sequence>
<name>W9GLG3_9MICO</name>
<dbReference type="InterPro" id="IPR007138">
    <property type="entry name" value="ABM_dom"/>
</dbReference>
<dbReference type="PANTHER" id="PTHR34474:SF2">
    <property type="entry name" value="SIGNAL TRANSDUCTION PROTEIN TRAP"/>
    <property type="match status" value="1"/>
</dbReference>
<dbReference type="Gene3D" id="3.30.70.100">
    <property type="match status" value="1"/>
</dbReference>
<dbReference type="PANTHER" id="PTHR34474">
    <property type="entry name" value="SIGNAL TRANSDUCTION PROTEIN TRAP"/>
    <property type="match status" value="1"/>
</dbReference>
<evidence type="ECO:0000259" key="1">
    <source>
        <dbReference type="PROSITE" id="PS51725"/>
    </source>
</evidence>
<keyword evidence="2" id="KW-0560">Oxidoreductase</keyword>
<dbReference type="SUPFAM" id="SSF54909">
    <property type="entry name" value="Dimeric alpha+beta barrel"/>
    <property type="match status" value="1"/>
</dbReference>
<reference evidence="3" key="1">
    <citation type="submission" date="2013-08" db="EMBL/GenBank/DDBJ databases">
        <title>Intrasporangium oryzae NRRL B-24470.</title>
        <authorList>
            <person name="Liu H."/>
            <person name="Wang G."/>
        </authorList>
    </citation>
    <scope>NUCLEOTIDE SEQUENCE [LARGE SCALE GENOMIC DNA]</scope>
    <source>
        <strain evidence="3">Q5-1</strain>
    </source>
</reference>
<dbReference type="Pfam" id="PF03992">
    <property type="entry name" value="ABM"/>
    <property type="match status" value="1"/>
</dbReference>
<feature type="domain" description="ABM" evidence="1">
    <location>
        <begin position="3"/>
        <end position="92"/>
    </location>
</feature>
<gene>
    <name evidence="2" type="ORF">N864_10270</name>
</gene>
<accession>W9GLG3</accession>
<protein>
    <submittedName>
        <fullName evidence="2">Monooxygenase</fullName>
    </submittedName>
</protein>
<keyword evidence="2" id="KW-0503">Monooxygenase</keyword>
<dbReference type="GO" id="GO:0004497">
    <property type="term" value="F:monooxygenase activity"/>
    <property type="evidence" value="ECO:0007669"/>
    <property type="project" value="UniProtKB-KW"/>
</dbReference>
<dbReference type="PATRIC" id="fig|584657.3.peg.3383"/>
<evidence type="ECO:0000313" key="3">
    <source>
        <dbReference type="Proteomes" id="UP000019494"/>
    </source>
</evidence>
<dbReference type="AlphaFoldDB" id="W9GLG3"/>
<dbReference type="OrthoDB" id="5518003at2"/>
<dbReference type="EMBL" id="AWQS01000194">
    <property type="protein sequence ID" value="EWT04739.1"/>
    <property type="molecule type" value="Genomic_DNA"/>
</dbReference>
<dbReference type="InterPro" id="IPR011008">
    <property type="entry name" value="Dimeric_a/b-barrel"/>
</dbReference>
<comment type="caution">
    <text evidence="2">The sequence shown here is derived from an EMBL/GenBank/DDBJ whole genome shotgun (WGS) entry which is preliminary data.</text>
</comment>
<organism evidence="2 3">
    <name type="scientific">Intrasporangium chromatireducens Q5-1</name>
    <dbReference type="NCBI Taxonomy" id="584657"/>
    <lineage>
        <taxon>Bacteria</taxon>
        <taxon>Bacillati</taxon>
        <taxon>Actinomycetota</taxon>
        <taxon>Actinomycetes</taxon>
        <taxon>Micrococcales</taxon>
        <taxon>Intrasporangiaceae</taxon>
        <taxon>Intrasporangium</taxon>
    </lineage>
</organism>
<dbReference type="InterPro" id="IPR050404">
    <property type="entry name" value="Heme-degrading_MO"/>
</dbReference>
<proteinExistence type="predicted"/>